<feature type="signal peptide" evidence="1">
    <location>
        <begin position="1"/>
        <end position="23"/>
    </location>
</feature>
<keyword evidence="1" id="KW-0732">Signal</keyword>
<sequence>MMRFFGQSIFVFLAAMTALPAQAQPVPDKDRCRAEEGFRQQDFTLGEWDVYAGEVKIAEVRMEPVLRDCAIEEHWTVTGGRETGNGIGLFSYSPLHGDWGYHWASDTGSTSRFRGERVGPGEMRYVTRQPAPEAEGGVRVRHWTLTAMPDGTIRELSRGSEDDGEHWTIEYDLKWVRKK</sequence>
<dbReference type="EMBL" id="RAPF01000004">
    <property type="protein sequence ID" value="RKF21229.1"/>
    <property type="molecule type" value="Genomic_DNA"/>
</dbReference>
<organism evidence="2 3">
    <name type="scientific">Altericroceibacterium spongiae</name>
    <dbReference type="NCBI Taxonomy" id="2320269"/>
    <lineage>
        <taxon>Bacteria</taxon>
        <taxon>Pseudomonadati</taxon>
        <taxon>Pseudomonadota</taxon>
        <taxon>Alphaproteobacteria</taxon>
        <taxon>Sphingomonadales</taxon>
        <taxon>Erythrobacteraceae</taxon>
        <taxon>Altericroceibacterium</taxon>
    </lineage>
</organism>
<gene>
    <name evidence="2" type="ORF">D6851_10015</name>
</gene>
<feature type="chain" id="PRO_5019176022" description="DUF1579 domain-containing protein" evidence="1">
    <location>
        <begin position="24"/>
        <end position="179"/>
    </location>
</feature>
<dbReference type="AlphaFoldDB" id="A0A420EKL9"/>
<evidence type="ECO:0000256" key="1">
    <source>
        <dbReference type="SAM" id="SignalP"/>
    </source>
</evidence>
<proteinExistence type="predicted"/>
<evidence type="ECO:0000313" key="3">
    <source>
        <dbReference type="Proteomes" id="UP000284395"/>
    </source>
</evidence>
<name>A0A420EKL9_9SPHN</name>
<evidence type="ECO:0000313" key="2">
    <source>
        <dbReference type="EMBL" id="RKF21229.1"/>
    </source>
</evidence>
<evidence type="ECO:0008006" key="4">
    <source>
        <dbReference type="Google" id="ProtNLM"/>
    </source>
</evidence>
<dbReference type="OrthoDB" id="8902597at2"/>
<accession>A0A420EKL9</accession>
<keyword evidence="3" id="KW-1185">Reference proteome</keyword>
<dbReference type="RefSeq" id="WP_120324727.1">
    <property type="nucleotide sequence ID" value="NZ_RAPF01000004.1"/>
</dbReference>
<protein>
    <recommendedName>
        <fullName evidence="4">DUF1579 domain-containing protein</fullName>
    </recommendedName>
</protein>
<comment type="caution">
    <text evidence="2">The sequence shown here is derived from an EMBL/GenBank/DDBJ whole genome shotgun (WGS) entry which is preliminary data.</text>
</comment>
<reference evidence="2 3" key="1">
    <citation type="submission" date="2018-09" db="EMBL/GenBank/DDBJ databases">
        <title>Altererythrobacter spongiae sp. nov., isolated from a marine sponge.</title>
        <authorList>
            <person name="Zhuang L."/>
            <person name="Luo L."/>
        </authorList>
    </citation>
    <scope>NUCLEOTIDE SEQUENCE [LARGE SCALE GENOMIC DNA]</scope>
    <source>
        <strain evidence="2 3">HN-Y73</strain>
    </source>
</reference>
<dbReference type="Proteomes" id="UP000284395">
    <property type="component" value="Unassembled WGS sequence"/>
</dbReference>